<organism evidence="3 4">
    <name type="scientific">Mesohalobacter halotolerans</name>
    <dbReference type="NCBI Taxonomy" id="1883405"/>
    <lineage>
        <taxon>Bacteria</taxon>
        <taxon>Pseudomonadati</taxon>
        <taxon>Bacteroidota</taxon>
        <taxon>Flavobacteriia</taxon>
        <taxon>Flavobacteriales</taxon>
        <taxon>Flavobacteriaceae</taxon>
        <taxon>Mesohalobacter</taxon>
    </lineage>
</organism>
<dbReference type="AlphaFoldDB" id="A0A4U5TRT8"/>
<evidence type="ECO:0000313" key="4">
    <source>
        <dbReference type="Proteomes" id="UP000306552"/>
    </source>
</evidence>
<reference evidence="3 4" key="1">
    <citation type="submission" date="2019-04" db="EMBL/GenBank/DDBJ databases">
        <title>Psychroflexus halotolerans sp. nov., isolated from a marine solar saltern.</title>
        <authorList>
            <person name="Feng X."/>
        </authorList>
    </citation>
    <scope>NUCLEOTIDE SEQUENCE [LARGE SCALE GENOMIC DNA]</scope>
    <source>
        <strain evidence="3 4">WDS2C27</strain>
    </source>
</reference>
<sequence>MITKLDFDTELFGYNVGKLVVKDKFHYNKISFSKDFDLVYIFSENKLPLTLMDQKQIFQRKTGSFKRYSNIMSIKDFTFDKLRMKELTFQSGKLSRFNLDSNFRNNEYEKLYTKWFEKSIKFEISWEVLAFLENEELLGFVTLEENDNSTASIGLIAVKETERGKGIGKKLIEQAINECFLNEYKFIEVATQGLNQPAVNLYKKTGFSLKKTTYIYHLWQ</sequence>
<dbReference type="RefSeq" id="WP_138930694.1">
    <property type="nucleotide sequence ID" value="NZ_SWMU01000001.1"/>
</dbReference>
<dbReference type="EMBL" id="SWMU01000001">
    <property type="protein sequence ID" value="TKS56990.1"/>
    <property type="molecule type" value="Genomic_DNA"/>
</dbReference>
<dbReference type="CDD" id="cd04301">
    <property type="entry name" value="NAT_SF"/>
    <property type="match status" value="1"/>
</dbReference>
<evidence type="ECO:0000313" key="3">
    <source>
        <dbReference type="EMBL" id="TKS56990.1"/>
    </source>
</evidence>
<dbReference type="InterPro" id="IPR016181">
    <property type="entry name" value="Acyl_CoA_acyltransferase"/>
</dbReference>
<dbReference type="OrthoDB" id="1342666at2"/>
<keyword evidence="4" id="KW-1185">Reference proteome</keyword>
<dbReference type="Pfam" id="PF00583">
    <property type="entry name" value="Acetyltransf_1"/>
    <property type="match status" value="1"/>
</dbReference>
<dbReference type="GO" id="GO:0008080">
    <property type="term" value="F:N-acetyltransferase activity"/>
    <property type="evidence" value="ECO:0007669"/>
    <property type="project" value="InterPro"/>
</dbReference>
<proteinExistence type="predicted"/>
<dbReference type="PROSITE" id="PS51186">
    <property type="entry name" value="GNAT"/>
    <property type="match status" value="1"/>
</dbReference>
<comment type="caution">
    <text evidence="3">The sequence shown here is derived from an EMBL/GenBank/DDBJ whole genome shotgun (WGS) entry which is preliminary data.</text>
</comment>
<dbReference type="Gene3D" id="3.40.630.30">
    <property type="match status" value="1"/>
</dbReference>
<protein>
    <submittedName>
        <fullName evidence="3">GNAT family N-acetyltransferase</fullName>
    </submittedName>
</protein>
<evidence type="ECO:0000259" key="2">
    <source>
        <dbReference type="PROSITE" id="PS51186"/>
    </source>
</evidence>
<dbReference type="Proteomes" id="UP000306552">
    <property type="component" value="Unassembled WGS sequence"/>
</dbReference>
<gene>
    <name evidence="3" type="ORF">FCN74_00780</name>
</gene>
<dbReference type="PANTHER" id="PTHR13947:SF37">
    <property type="entry name" value="LD18367P"/>
    <property type="match status" value="1"/>
</dbReference>
<dbReference type="SUPFAM" id="SSF55729">
    <property type="entry name" value="Acyl-CoA N-acyltransferases (Nat)"/>
    <property type="match status" value="1"/>
</dbReference>
<dbReference type="InterPro" id="IPR000182">
    <property type="entry name" value="GNAT_dom"/>
</dbReference>
<accession>A0A4U5TRT8</accession>
<evidence type="ECO:0000256" key="1">
    <source>
        <dbReference type="ARBA" id="ARBA00022679"/>
    </source>
</evidence>
<name>A0A4U5TRT8_9FLAO</name>
<keyword evidence="1 3" id="KW-0808">Transferase</keyword>
<dbReference type="InterPro" id="IPR050769">
    <property type="entry name" value="NAT_camello-type"/>
</dbReference>
<dbReference type="PANTHER" id="PTHR13947">
    <property type="entry name" value="GNAT FAMILY N-ACETYLTRANSFERASE"/>
    <property type="match status" value="1"/>
</dbReference>
<feature type="domain" description="N-acetyltransferase" evidence="2">
    <location>
        <begin position="72"/>
        <end position="220"/>
    </location>
</feature>